<reference evidence="2 3" key="1">
    <citation type="submission" date="2018-08" db="EMBL/GenBank/DDBJ databases">
        <title>Recombination of ecologically and evolutionarily significant loci maintains genetic cohesion in the Pseudomonas syringae species complex.</title>
        <authorList>
            <person name="Dillon M."/>
            <person name="Thakur S."/>
            <person name="Almeida R.N.D."/>
            <person name="Weir B.S."/>
            <person name="Guttman D.S."/>
        </authorList>
    </citation>
    <scope>NUCLEOTIDE SEQUENCE [LARGE SCALE GENOMIC DNA]</scope>
    <source>
        <strain evidence="2 3">ICMP 16926</strain>
    </source>
</reference>
<feature type="region of interest" description="Disordered" evidence="1">
    <location>
        <begin position="78"/>
        <end position="98"/>
    </location>
</feature>
<accession>A0A3M5L6G4</accession>
<comment type="caution">
    <text evidence="2">The sequence shown here is derived from an EMBL/GenBank/DDBJ whole genome shotgun (WGS) entry which is preliminary data.</text>
</comment>
<gene>
    <name evidence="2" type="ORF">ALP48_200107</name>
</gene>
<dbReference type="Proteomes" id="UP000268096">
    <property type="component" value="Unassembled WGS sequence"/>
</dbReference>
<evidence type="ECO:0000313" key="2">
    <source>
        <dbReference type="EMBL" id="RMT43741.1"/>
    </source>
</evidence>
<evidence type="ECO:0000256" key="1">
    <source>
        <dbReference type="SAM" id="MobiDB-lite"/>
    </source>
</evidence>
<sequence length="149" mass="16667">MVDHPATRLELTHLLDQRRRAGFAADDQCMLRQYVGWLAGLQQRGQMTGDDFQHAHLMLGHVGREGIRVETQRLGQHVQRAPRTQRAEQHGMAEVGGDGRDQRHACLWRQMQLFQQAAQVTGQRTLADQYALGLPGRAGGMNHVGGRIG</sequence>
<protein>
    <submittedName>
        <fullName evidence="2">Uncharacterized protein</fullName>
    </submittedName>
</protein>
<organism evidence="2 3">
    <name type="scientific">Pseudomonas syringae pv. solidagae</name>
    <dbReference type="NCBI Taxonomy" id="264458"/>
    <lineage>
        <taxon>Bacteria</taxon>
        <taxon>Pseudomonadati</taxon>
        <taxon>Pseudomonadota</taxon>
        <taxon>Gammaproteobacteria</taxon>
        <taxon>Pseudomonadales</taxon>
        <taxon>Pseudomonadaceae</taxon>
        <taxon>Pseudomonas</taxon>
        <taxon>Pseudomonas syringae</taxon>
    </lineage>
</organism>
<dbReference type="AlphaFoldDB" id="A0A3M5L6G4"/>
<proteinExistence type="predicted"/>
<evidence type="ECO:0000313" key="3">
    <source>
        <dbReference type="Proteomes" id="UP000268096"/>
    </source>
</evidence>
<dbReference type="EMBL" id="RBTH01000244">
    <property type="protein sequence ID" value="RMT43741.1"/>
    <property type="molecule type" value="Genomic_DNA"/>
</dbReference>
<name>A0A3M5L6G4_PSESX</name>
<feature type="compositionally biased region" description="Basic and acidic residues" evidence="1">
    <location>
        <begin position="85"/>
        <end position="98"/>
    </location>
</feature>
<dbReference type="AntiFam" id="ANF00178">
    <property type="entry name" value="Shadow ORF (opposite dhbF)"/>
</dbReference>